<reference evidence="2" key="2">
    <citation type="submission" date="2015-01" db="EMBL/GenBank/DDBJ databases">
        <title>Evolutionary Origins and Diversification of the Mycorrhizal Mutualists.</title>
        <authorList>
            <consortium name="DOE Joint Genome Institute"/>
            <consortium name="Mycorrhizal Genomics Consortium"/>
            <person name="Kohler A."/>
            <person name="Kuo A."/>
            <person name="Nagy L.G."/>
            <person name="Floudas D."/>
            <person name="Copeland A."/>
            <person name="Barry K.W."/>
            <person name="Cichocki N."/>
            <person name="Veneault-Fourrey C."/>
            <person name="LaButti K."/>
            <person name="Lindquist E.A."/>
            <person name="Lipzen A."/>
            <person name="Lundell T."/>
            <person name="Morin E."/>
            <person name="Murat C."/>
            <person name="Riley R."/>
            <person name="Ohm R."/>
            <person name="Sun H."/>
            <person name="Tunlid A."/>
            <person name="Henrissat B."/>
            <person name="Grigoriev I.V."/>
            <person name="Hibbett D.S."/>
            <person name="Martin F."/>
        </authorList>
    </citation>
    <scope>NUCLEOTIDE SEQUENCE [LARGE SCALE GENOMIC DNA]</scope>
    <source>
        <strain evidence="2">Foug A</strain>
    </source>
</reference>
<gene>
    <name evidence="1" type="ORF">SCLCIDRAFT_1208095</name>
</gene>
<protein>
    <submittedName>
        <fullName evidence="1">Uncharacterized protein</fullName>
    </submittedName>
</protein>
<dbReference type="EMBL" id="KN822006">
    <property type="protein sequence ID" value="KIM69622.1"/>
    <property type="molecule type" value="Genomic_DNA"/>
</dbReference>
<dbReference type="InParanoid" id="A0A0C3AXD0"/>
<sequence>MLDQLEIGNPRYQQSHDANRCTKLRHSDPTRPIIDYHSRPRVVQYLSMRTFIQVTYDLLEVYEALRRLNPTSKGIPLCPHLFAEVRSTRTPSSGVSIASMNALALSPVSLHDANRQPALPIAIRLGQ</sequence>
<dbReference type="HOGENOM" id="CLU_1971812_0_0_1"/>
<evidence type="ECO:0000313" key="2">
    <source>
        <dbReference type="Proteomes" id="UP000053989"/>
    </source>
</evidence>
<dbReference type="Proteomes" id="UP000053989">
    <property type="component" value="Unassembled WGS sequence"/>
</dbReference>
<reference evidence="1 2" key="1">
    <citation type="submission" date="2014-04" db="EMBL/GenBank/DDBJ databases">
        <authorList>
            <consortium name="DOE Joint Genome Institute"/>
            <person name="Kuo A."/>
            <person name="Kohler A."/>
            <person name="Nagy L.G."/>
            <person name="Floudas D."/>
            <person name="Copeland A."/>
            <person name="Barry K.W."/>
            <person name="Cichocki N."/>
            <person name="Veneault-Fourrey C."/>
            <person name="LaButti K."/>
            <person name="Lindquist E.A."/>
            <person name="Lipzen A."/>
            <person name="Lundell T."/>
            <person name="Morin E."/>
            <person name="Murat C."/>
            <person name="Sun H."/>
            <person name="Tunlid A."/>
            <person name="Henrissat B."/>
            <person name="Grigoriev I.V."/>
            <person name="Hibbett D.S."/>
            <person name="Martin F."/>
            <person name="Nordberg H.P."/>
            <person name="Cantor M.N."/>
            <person name="Hua S.X."/>
        </authorList>
    </citation>
    <scope>NUCLEOTIDE SEQUENCE [LARGE SCALE GENOMIC DNA]</scope>
    <source>
        <strain evidence="1 2">Foug A</strain>
    </source>
</reference>
<evidence type="ECO:0000313" key="1">
    <source>
        <dbReference type="EMBL" id="KIM69622.1"/>
    </source>
</evidence>
<accession>A0A0C3AXD0</accession>
<organism evidence="1 2">
    <name type="scientific">Scleroderma citrinum Foug A</name>
    <dbReference type="NCBI Taxonomy" id="1036808"/>
    <lineage>
        <taxon>Eukaryota</taxon>
        <taxon>Fungi</taxon>
        <taxon>Dikarya</taxon>
        <taxon>Basidiomycota</taxon>
        <taxon>Agaricomycotina</taxon>
        <taxon>Agaricomycetes</taxon>
        <taxon>Agaricomycetidae</taxon>
        <taxon>Boletales</taxon>
        <taxon>Sclerodermatineae</taxon>
        <taxon>Sclerodermataceae</taxon>
        <taxon>Scleroderma</taxon>
    </lineage>
</organism>
<proteinExistence type="predicted"/>
<name>A0A0C3AXD0_9AGAM</name>
<keyword evidence="2" id="KW-1185">Reference proteome</keyword>
<dbReference type="AlphaFoldDB" id="A0A0C3AXD0"/>